<sequence length="278" mass="30603">MKIKNTCSIVTGGSKGIGRAIVELLSAKGGNVIIGDILDKEGQELAISINRAGKSKTIFVYCDVRKSEDIKNLFKVATEEFGGAQIVFNNAGITEPSLSADNFDDYLSLFKTNLESVYTGTLLAIDHFNEQLKENPNKKFCIMNTGSESALTPVKELAFYSFTKNGITSLTNITSQLNWPNIRINCIAPSFTRTDILKAGKQDQSKILDLVYGLIEPFEVAQAMLELIEDGKSNGVVKFMQFGRSFNGKRVPFRLLKSEISQVLDKKKGTIKPKASKL</sequence>
<proteinExistence type="inferred from homology"/>
<dbReference type="EMBL" id="KQ964476">
    <property type="protein sequence ID" value="KXN71379.1"/>
    <property type="molecule type" value="Genomic_DNA"/>
</dbReference>
<accession>A0A137P8R8</accession>
<dbReference type="PRINTS" id="PR00081">
    <property type="entry name" value="GDHRDH"/>
</dbReference>
<dbReference type="PANTHER" id="PTHR44229">
    <property type="entry name" value="15-HYDROXYPROSTAGLANDIN DEHYDROGENASE [NAD(+)]"/>
    <property type="match status" value="1"/>
</dbReference>
<keyword evidence="4" id="KW-1185">Reference proteome</keyword>
<evidence type="ECO:0000256" key="1">
    <source>
        <dbReference type="ARBA" id="ARBA00006484"/>
    </source>
</evidence>
<evidence type="ECO:0000256" key="2">
    <source>
        <dbReference type="ARBA" id="ARBA00023002"/>
    </source>
</evidence>
<dbReference type="InterPro" id="IPR036291">
    <property type="entry name" value="NAD(P)-bd_dom_sf"/>
</dbReference>
<dbReference type="OMA" id="YFSEMND"/>
<dbReference type="OrthoDB" id="417891at2759"/>
<dbReference type="GO" id="GO:0005737">
    <property type="term" value="C:cytoplasm"/>
    <property type="evidence" value="ECO:0007669"/>
    <property type="project" value="TreeGrafter"/>
</dbReference>
<reference evidence="3 4" key="1">
    <citation type="journal article" date="2015" name="Genome Biol. Evol.">
        <title>Phylogenomic analyses indicate that early fungi evolved digesting cell walls of algal ancestors of land plants.</title>
        <authorList>
            <person name="Chang Y."/>
            <person name="Wang S."/>
            <person name="Sekimoto S."/>
            <person name="Aerts A.L."/>
            <person name="Choi C."/>
            <person name="Clum A."/>
            <person name="LaButti K.M."/>
            <person name="Lindquist E.A."/>
            <person name="Yee Ngan C."/>
            <person name="Ohm R.A."/>
            <person name="Salamov A.A."/>
            <person name="Grigoriev I.V."/>
            <person name="Spatafora J.W."/>
            <person name="Berbee M.L."/>
        </authorList>
    </citation>
    <scope>NUCLEOTIDE SEQUENCE [LARGE SCALE GENOMIC DNA]</scope>
    <source>
        <strain evidence="3 4">NRRL 28638</strain>
    </source>
</reference>
<comment type="similarity">
    <text evidence="1">Belongs to the short-chain dehydrogenases/reductases (SDR) family.</text>
</comment>
<dbReference type="Gene3D" id="3.40.50.720">
    <property type="entry name" value="NAD(P)-binding Rossmann-like Domain"/>
    <property type="match status" value="1"/>
</dbReference>
<dbReference type="AlphaFoldDB" id="A0A137P8R8"/>
<dbReference type="Proteomes" id="UP000070444">
    <property type="component" value="Unassembled WGS sequence"/>
</dbReference>
<dbReference type="SUPFAM" id="SSF51735">
    <property type="entry name" value="NAD(P)-binding Rossmann-fold domains"/>
    <property type="match status" value="1"/>
</dbReference>
<dbReference type="STRING" id="796925.A0A137P8R8"/>
<gene>
    <name evidence="3" type="ORF">CONCODRAFT_69870</name>
</gene>
<name>A0A137P8R8_CONC2</name>
<dbReference type="PANTHER" id="PTHR44229:SF4">
    <property type="entry name" value="15-HYDROXYPROSTAGLANDIN DEHYDROGENASE [NAD(+)]"/>
    <property type="match status" value="1"/>
</dbReference>
<dbReference type="Pfam" id="PF00106">
    <property type="entry name" value="adh_short"/>
    <property type="match status" value="1"/>
</dbReference>
<dbReference type="GO" id="GO:0016616">
    <property type="term" value="F:oxidoreductase activity, acting on the CH-OH group of donors, NAD or NADP as acceptor"/>
    <property type="evidence" value="ECO:0007669"/>
    <property type="project" value="TreeGrafter"/>
</dbReference>
<protein>
    <submittedName>
        <fullName evidence="3">NAD(P)-binding protein</fullName>
    </submittedName>
</protein>
<dbReference type="InterPro" id="IPR002347">
    <property type="entry name" value="SDR_fam"/>
</dbReference>
<evidence type="ECO:0000313" key="3">
    <source>
        <dbReference type="EMBL" id="KXN71379.1"/>
    </source>
</evidence>
<evidence type="ECO:0000313" key="4">
    <source>
        <dbReference type="Proteomes" id="UP000070444"/>
    </source>
</evidence>
<organism evidence="3 4">
    <name type="scientific">Conidiobolus coronatus (strain ATCC 28846 / CBS 209.66 / NRRL 28638)</name>
    <name type="common">Delacroixia coronata</name>
    <dbReference type="NCBI Taxonomy" id="796925"/>
    <lineage>
        <taxon>Eukaryota</taxon>
        <taxon>Fungi</taxon>
        <taxon>Fungi incertae sedis</taxon>
        <taxon>Zoopagomycota</taxon>
        <taxon>Entomophthoromycotina</taxon>
        <taxon>Entomophthoromycetes</taxon>
        <taxon>Entomophthorales</taxon>
        <taxon>Ancylistaceae</taxon>
        <taxon>Conidiobolus</taxon>
    </lineage>
</organism>
<keyword evidence="2" id="KW-0560">Oxidoreductase</keyword>